<reference evidence="2" key="1">
    <citation type="journal article" date="2013" name="Proc. Natl. Acad. Sci. U.S.A.">
        <title>Genome structure and metabolic features in the red seaweed Chondrus crispus shed light on evolution of the Archaeplastida.</title>
        <authorList>
            <person name="Collen J."/>
            <person name="Porcel B."/>
            <person name="Carre W."/>
            <person name="Ball S.G."/>
            <person name="Chaparro C."/>
            <person name="Tonon T."/>
            <person name="Barbeyron T."/>
            <person name="Michel G."/>
            <person name="Noel B."/>
            <person name="Valentin K."/>
            <person name="Elias M."/>
            <person name="Artiguenave F."/>
            <person name="Arun A."/>
            <person name="Aury J.M."/>
            <person name="Barbosa-Neto J.F."/>
            <person name="Bothwell J.H."/>
            <person name="Bouget F.Y."/>
            <person name="Brillet L."/>
            <person name="Cabello-Hurtado F."/>
            <person name="Capella-Gutierrez S."/>
            <person name="Charrier B."/>
            <person name="Cladiere L."/>
            <person name="Cock J.M."/>
            <person name="Coelho S.M."/>
            <person name="Colleoni C."/>
            <person name="Czjzek M."/>
            <person name="Da Silva C."/>
            <person name="Delage L."/>
            <person name="Denoeud F."/>
            <person name="Deschamps P."/>
            <person name="Dittami S.M."/>
            <person name="Gabaldon T."/>
            <person name="Gachon C.M."/>
            <person name="Groisillier A."/>
            <person name="Herve C."/>
            <person name="Jabbari K."/>
            <person name="Katinka M."/>
            <person name="Kloareg B."/>
            <person name="Kowalczyk N."/>
            <person name="Labadie K."/>
            <person name="Leblanc C."/>
            <person name="Lopez P.J."/>
            <person name="McLachlan D.H."/>
            <person name="Meslet-Cladiere L."/>
            <person name="Moustafa A."/>
            <person name="Nehr Z."/>
            <person name="Nyvall Collen P."/>
            <person name="Panaud O."/>
            <person name="Partensky F."/>
            <person name="Poulain J."/>
            <person name="Rensing S.A."/>
            <person name="Rousvoal S."/>
            <person name="Samson G."/>
            <person name="Symeonidi A."/>
            <person name="Weissenbach J."/>
            <person name="Zambounis A."/>
            <person name="Wincker P."/>
            <person name="Boyen C."/>
        </authorList>
    </citation>
    <scope>NUCLEOTIDE SEQUENCE [LARGE SCALE GENOMIC DNA]</scope>
    <source>
        <strain evidence="2">cv. Stackhouse</strain>
    </source>
</reference>
<dbReference type="GeneID" id="17318590"/>
<name>R7QR27_CHOCR</name>
<accession>R7QR27</accession>
<evidence type="ECO:0000313" key="2">
    <source>
        <dbReference type="Proteomes" id="UP000012073"/>
    </source>
</evidence>
<evidence type="ECO:0000313" key="1">
    <source>
        <dbReference type="EMBL" id="CDF40574.1"/>
    </source>
</evidence>
<dbReference type="Gramene" id="CDF40574">
    <property type="protein sequence ID" value="CDF40574"/>
    <property type="gene ID" value="CHC_T00007268001"/>
</dbReference>
<organism evidence="1 2">
    <name type="scientific">Chondrus crispus</name>
    <name type="common">Carrageen Irish moss</name>
    <name type="synonym">Polymorpha crispa</name>
    <dbReference type="NCBI Taxonomy" id="2769"/>
    <lineage>
        <taxon>Eukaryota</taxon>
        <taxon>Rhodophyta</taxon>
        <taxon>Florideophyceae</taxon>
        <taxon>Rhodymeniophycidae</taxon>
        <taxon>Gigartinales</taxon>
        <taxon>Gigartinaceae</taxon>
        <taxon>Chondrus</taxon>
    </lineage>
</organism>
<sequence>MACPQPFYLLLRAASPCFWISSRHHITHHLTKQPPCLCPISGFVCCRLTPFQSQQDLNSEPDRADKVAHLPFPVVTDPHVSPGMVNKLRNSTRKLDKMSLRCRQITLRRGHPTVQVVIINDYLFILPQFAGVIPDHVARDFC</sequence>
<keyword evidence="2" id="KW-1185">Reference proteome</keyword>
<dbReference type="RefSeq" id="XP_005710868.1">
    <property type="nucleotide sequence ID" value="XM_005710811.1"/>
</dbReference>
<protein>
    <submittedName>
        <fullName evidence="1">Uncharacterized protein</fullName>
    </submittedName>
</protein>
<dbReference type="AlphaFoldDB" id="R7QR27"/>
<proteinExistence type="predicted"/>
<dbReference type="EMBL" id="HG002201">
    <property type="protein sequence ID" value="CDF40574.1"/>
    <property type="molecule type" value="Genomic_DNA"/>
</dbReference>
<gene>
    <name evidence="1" type="ORF">CHC_T00007268001</name>
</gene>
<dbReference type="KEGG" id="ccp:CHC_T00007268001"/>
<dbReference type="Proteomes" id="UP000012073">
    <property type="component" value="Unassembled WGS sequence"/>
</dbReference>